<feature type="region of interest" description="Disordered" evidence="1">
    <location>
        <begin position="78"/>
        <end position="101"/>
    </location>
</feature>
<reference evidence="2" key="1">
    <citation type="submission" date="2023-02" db="EMBL/GenBank/DDBJ databases">
        <title>Genome of toxic invasive species Heracleum sosnowskyi carries increased number of genes despite the absence of recent whole-genome duplications.</title>
        <authorList>
            <person name="Schelkunov M."/>
            <person name="Shtratnikova V."/>
            <person name="Makarenko M."/>
            <person name="Klepikova A."/>
            <person name="Omelchenko D."/>
            <person name="Novikova G."/>
            <person name="Obukhova E."/>
            <person name="Bogdanov V."/>
            <person name="Penin A."/>
            <person name="Logacheva M."/>
        </authorList>
    </citation>
    <scope>NUCLEOTIDE SEQUENCE</scope>
    <source>
        <strain evidence="2">Hsosn_3</strain>
        <tissue evidence="2">Leaf</tissue>
    </source>
</reference>
<comment type="caution">
    <text evidence="2">The sequence shown here is derived from an EMBL/GenBank/DDBJ whole genome shotgun (WGS) entry which is preliminary data.</text>
</comment>
<gene>
    <name evidence="2" type="ORF">POM88_047574</name>
</gene>
<evidence type="ECO:0000313" key="3">
    <source>
        <dbReference type="Proteomes" id="UP001237642"/>
    </source>
</evidence>
<dbReference type="AlphaFoldDB" id="A0AAD8LZN7"/>
<evidence type="ECO:0000313" key="2">
    <source>
        <dbReference type="EMBL" id="KAK1354318.1"/>
    </source>
</evidence>
<proteinExistence type="predicted"/>
<accession>A0AAD8LZN7</accession>
<protein>
    <submittedName>
        <fullName evidence="2">Uncharacterized protein</fullName>
    </submittedName>
</protein>
<dbReference type="EMBL" id="JAUIZM010000011">
    <property type="protein sequence ID" value="KAK1354318.1"/>
    <property type="molecule type" value="Genomic_DNA"/>
</dbReference>
<keyword evidence="3" id="KW-1185">Reference proteome</keyword>
<sequence length="101" mass="11163">MKGLTKQQLQPSVVWCLRPPRAAGATGKCLVGQQPNGALDERGHTEQVANFTRHLLDGLQSTVLSRKIHDMQDQVTEEDMATPKTAMQKNIYNTDSSSSLR</sequence>
<evidence type="ECO:0000256" key="1">
    <source>
        <dbReference type="SAM" id="MobiDB-lite"/>
    </source>
</evidence>
<dbReference type="Proteomes" id="UP001237642">
    <property type="component" value="Unassembled WGS sequence"/>
</dbReference>
<reference evidence="2" key="2">
    <citation type="submission" date="2023-05" db="EMBL/GenBank/DDBJ databases">
        <authorList>
            <person name="Schelkunov M.I."/>
        </authorList>
    </citation>
    <scope>NUCLEOTIDE SEQUENCE</scope>
    <source>
        <strain evidence="2">Hsosn_3</strain>
        <tissue evidence="2">Leaf</tissue>
    </source>
</reference>
<feature type="compositionally biased region" description="Polar residues" evidence="1">
    <location>
        <begin position="85"/>
        <end position="101"/>
    </location>
</feature>
<organism evidence="2 3">
    <name type="scientific">Heracleum sosnowskyi</name>
    <dbReference type="NCBI Taxonomy" id="360622"/>
    <lineage>
        <taxon>Eukaryota</taxon>
        <taxon>Viridiplantae</taxon>
        <taxon>Streptophyta</taxon>
        <taxon>Embryophyta</taxon>
        <taxon>Tracheophyta</taxon>
        <taxon>Spermatophyta</taxon>
        <taxon>Magnoliopsida</taxon>
        <taxon>eudicotyledons</taxon>
        <taxon>Gunneridae</taxon>
        <taxon>Pentapetalae</taxon>
        <taxon>asterids</taxon>
        <taxon>campanulids</taxon>
        <taxon>Apiales</taxon>
        <taxon>Apiaceae</taxon>
        <taxon>Apioideae</taxon>
        <taxon>apioid superclade</taxon>
        <taxon>Tordylieae</taxon>
        <taxon>Tordyliinae</taxon>
        <taxon>Heracleum</taxon>
    </lineage>
</organism>
<name>A0AAD8LZN7_9APIA</name>